<feature type="compositionally biased region" description="Polar residues" evidence="2">
    <location>
        <begin position="1398"/>
        <end position="1434"/>
    </location>
</feature>
<feature type="compositionally biased region" description="Basic and acidic residues" evidence="2">
    <location>
        <begin position="2059"/>
        <end position="2087"/>
    </location>
</feature>
<name>A0A0F7VDN1_TOXGV</name>
<gene>
    <name evidence="4" type="ORF">BN1205_069680</name>
</gene>
<dbReference type="SUPFAM" id="SSF54001">
    <property type="entry name" value="Cysteine proteinases"/>
    <property type="match status" value="1"/>
</dbReference>
<dbReference type="PROSITE" id="PS50203">
    <property type="entry name" value="CALPAIN_CAT"/>
    <property type="match status" value="1"/>
</dbReference>
<sequence>MGMETSGDGERLSSAASRRAPLQQGARPDKWPQLPCMIPDLVVPETSKSIWEFRSPALPWDPIGPPGSGEAPKCFVDAKFLRSAVPAKIRERTAGWKRAPSCWDPSTSLEEYPAVDLSFSPGASGTLPELPSDSGSKQKQRGGRSGSNRTKTEAPETRDNDPAPVSLQRKGGLNRFADSHIGNTSQAPTGGGKKLYYADIGKADSNATGSATSEKAAGKANGGLSETSLKLLMDDRLLAYVDLEALLVEGRRGNQPVVVDLDAFLSRDVGSIVTPPGAPLCVAGIASAFSVIADNAVLLPKGTFLWELIYPQSESGWPLYNPQGLYYVKLFLRSRWCLVEIDDLIPCDPAHRPLAPLSSQGKHELWPLLLTKAIWKAFQGEIALGMSEIPILEALSGRKEVAFPLTAGVIRHFLNKGFWASVKIRPTEAQTFDRRHETETSQGSTDSHEDASVTFLVCNLSPENSTTQQVCLRSGAFSLKRDYLQLHKSSNVVQQRFRESQPTAKRVVPGGLSSTDFFFPEEEGESEEEYGGLFSVVSSDHPENRTELMTQRAKEEAKRKAKELRKDDRGRIIICKPWGKLLKHLLGDALPHPLPDATLHDFLAEESRPNTLRQTDTEGTFRPPNGVGSLQDAHATKINRQNDLFGGPSGKAKPPGQVLADIIQRWQMPWPVENVTDPVEAEGITYDGTVSVSWKTLTEVCRSEQLFVYVPSTLFETVSTSDFFDYEQSVLPRQFPLRAAVCYINIPHLGDSAAEKEDDACSGALTEKHTEGDCCRGGRPRRRCTSNNIVVRPQFSPFPVLLEFDAHPPIPQADDANIQPVHPAEQMAPAPYLRLPKGTGGQPHFYQGHRDAQADTMPTHLGGSCLVQSAHFFLPEGKNLSPQVEGWERLACQSIDVFAPLLGPEMRNAVAQGVELWRARERSLIGGRETAAGSLTGKTRELYTKEADCHLAFSSFPTYPTKGHALEMCAGPRFLTLDASCRAVTQLNLCQGRHAFFFWLDSPAGSSAFRMHWLPDKREKNSTPPEPPPHTPAGGTSAKSIKKQTGDIGTFSKDTDTTEPFDSTSCHIFSVEEFLETFYNVHIDEFLVTAPESTLSGPNYTVWFKAVLEIHSRLKCRDPSPVGGNDSTAKANEPLEADPDLPAIFVTLNLPHGGLAPYLRMSIGQMRTQLPGKLENPAGGKFGREGNSSDFCVLPAEGDMPATGERTGAVALESELRELPICPMLRIDLHELTTRKTDWQDQAGSDDGCTASHEQVTERSQSYLLLLESALPSPMPRVTFSVGIGARGLEVNGLARKGDRQRKPVANYGKPPQSALASTLRIRVDNIAFRSSWTDQTQTNGGNIVLRERIIPKTSTTVSASLRVTTEKLEGIVLYGSILEIEPQGSSQQQLQERAPNNFVQTSTGSGLNPVTPRQQHQQSRAHSNASPYLSGSQPRVPVANEELLSPGFSQQTSGKNGSIMSENSLSAMSRSSCAPTPGRYPTPPLEETLTESVGRDTVIFPHIQLNPRSTYVIQVVARKYRPVTQQNAAVPSSQCAPRPGDEWDGTRFTCPSDINSCMPSWSNEECWPAEQDEQSGVVDKKFASQSKNVELIHLAETASAERLRMAAPLDGGSWRLDVVATGEIEVAQDVCRAAFENQLLSFWNERDSSRAERARRSRMAFMARKMKQRDFVLSDLIDPPEALHSLAAFRQTVLWKLEMTEVQLLCLLARGACPPEPTDDCFSPEPILSEDISAAAFAQCQLLQDATEATETELQEFFFCELDPTRTGTVKSALFLMSLQSGAAMRSARKDFEERTASNRQARTTKGGNCEKKSKSGGPERDTKRPGAAQKSPASKLSKGDDQKRESQQPFYSEAQKESNTAYSCVTLRQPLTTTRHRNLKISQFLSKIGGRLRERAVTVPGVFRMVQLGLTGEQRTFAAASKATDARSELQYKVQEKLAALRESIDRISTRKMFHAQEERGVLTNWDPVAEQREFLRSVQRKRRDVASKVTEILQEETQKEIRKEELQQLLEECHEIQMWFFDSCLMQRLRNQHTAATAMHRAQEIIDKDAHSFKKDSDTVRKLARRRPEKESQNEAVIEKKDNPLTDEDVDELDSLLQTLQALYTFTGAVRPLNSQKASAFLDTAREALSAMRARSIPSKMSSPRQPDKTA</sequence>
<feature type="compositionally biased region" description="Basic and acidic residues" evidence="2">
    <location>
        <begin position="1810"/>
        <end position="1826"/>
    </location>
</feature>
<feature type="compositionally biased region" description="Basic and acidic residues" evidence="2">
    <location>
        <begin position="150"/>
        <end position="161"/>
    </location>
</feature>
<feature type="region of interest" description="Disordered" evidence="2">
    <location>
        <begin position="1788"/>
        <end position="1857"/>
    </location>
</feature>
<dbReference type="EMBL" id="LN714502">
    <property type="protein sequence ID" value="CEL78040.1"/>
    <property type="molecule type" value="Genomic_DNA"/>
</dbReference>
<dbReference type="InterPro" id="IPR053033">
    <property type="entry name" value="Androglobin-like"/>
</dbReference>
<reference evidence="4" key="1">
    <citation type="journal article" date="2015" name="PLoS ONE">
        <title>Comprehensive Evaluation of Toxoplasma gondii VEG and Neospora caninum LIV Genomes with Tachyzoite Stage Transcriptome and Proteome Defines Novel Transcript Features.</title>
        <authorList>
            <person name="Ramaprasad A."/>
            <person name="Mourier T."/>
            <person name="Naeem R."/>
            <person name="Malas T.B."/>
            <person name="Moussa E."/>
            <person name="Panigrahi A."/>
            <person name="Vermont S.J."/>
            <person name="Otto T.D."/>
            <person name="Wastling J."/>
            <person name="Pain A."/>
        </authorList>
    </citation>
    <scope>NUCLEOTIDE SEQUENCE</scope>
    <source>
        <strain evidence="4">VEG</strain>
    </source>
</reference>
<feature type="region of interest" description="Disordered" evidence="2">
    <location>
        <begin position="116"/>
        <end position="169"/>
    </location>
</feature>
<feature type="region of interest" description="Disordered" evidence="2">
    <location>
        <begin position="1"/>
        <end position="33"/>
    </location>
</feature>
<organism evidence="4">
    <name type="scientific">Toxoplasma gondii (strain ATCC 50861 / VEG)</name>
    <dbReference type="NCBI Taxonomy" id="432359"/>
    <lineage>
        <taxon>Eukaryota</taxon>
        <taxon>Sar</taxon>
        <taxon>Alveolata</taxon>
        <taxon>Apicomplexa</taxon>
        <taxon>Conoidasida</taxon>
        <taxon>Coccidia</taxon>
        <taxon>Eucoccidiorida</taxon>
        <taxon>Eimeriorina</taxon>
        <taxon>Sarcocystidae</taxon>
        <taxon>Toxoplasma</taxon>
    </lineage>
</organism>
<dbReference type="PANTHER" id="PTHR46298">
    <property type="entry name" value="ANDROGLOBIN"/>
    <property type="match status" value="1"/>
</dbReference>
<evidence type="ECO:0000259" key="3">
    <source>
        <dbReference type="PROSITE" id="PS50203"/>
    </source>
</evidence>
<feature type="compositionally biased region" description="Basic and acidic residues" evidence="2">
    <location>
        <begin position="1789"/>
        <end position="1798"/>
    </location>
</feature>
<feature type="compositionally biased region" description="Polar residues" evidence="2">
    <location>
        <begin position="1799"/>
        <end position="1808"/>
    </location>
</feature>
<evidence type="ECO:0000313" key="4">
    <source>
        <dbReference type="EMBL" id="CEL78040.1"/>
    </source>
</evidence>
<feature type="region of interest" description="Disordered" evidence="2">
    <location>
        <begin position="2135"/>
        <end position="2154"/>
    </location>
</feature>
<feature type="compositionally biased region" description="Polar residues" evidence="2">
    <location>
        <begin position="1448"/>
        <end position="1475"/>
    </location>
</feature>
<feature type="region of interest" description="Disordered" evidence="2">
    <location>
        <begin position="1017"/>
        <end position="1058"/>
    </location>
</feature>
<dbReference type="PANTHER" id="PTHR46298:SF1">
    <property type="entry name" value="ANDROGLOBIN"/>
    <property type="match status" value="1"/>
</dbReference>
<protein>
    <recommendedName>
        <fullName evidence="3">Calpain catalytic domain-containing protein</fullName>
    </recommendedName>
</protein>
<dbReference type="GO" id="GO:0006508">
    <property type="term" value="P:proteolysis"/>
    <property type="evidence" value="ECO:0007669"/>
    <property type="project" value="InterPro"/>
</dbReference>
<dbReference type="InterPro" id="IPR001300">
    <property type="entry name" value="Peptidase_C2_calpain_cat"/>
</dbReference>
<proteinExistence type="predicted"/>
<dbReference type="InterPro" id="IPR038765">
    <property type="entry name" value="Papain-like_cys_pep_sf"/>
</dbReference>
<feature type="region of interest" description="Disordered" evidence="2">
    <location>
        <begin position="2059"/>
        <end position="2088"/>
    </location>
</feature>
<feature type="region of interest" description="Disordered" evidence="2">
    <location>
        <begin position="1385"/>
        <end position="1435"/>
    </location>
</feature>
<feature type="compositionally biased region" description="Basic and acidic residues" evidence="2">
    <location>
        <begin position="1839"/>
        <end position="1848"/>
    </location>
</feature>
<feature type="domain" description="Calpain catalytic" evidence="3">
    <location>
        <begin position="285"/>
        <end position="397"/>
    </location>
</feature>
<comment type="caution">
    <text evidence="1">Lacks conserved residue(s) required for the propagation of feature annotation.</text>
</comment>
<dbReference type="GO" id="GO:0004198">
    <property type="term" value="F:calcium-dependent cysteine-type endopeptidase activity"/>
    <property type="evidence" value="ECO:0007669"/>
    <property type="project" value="InterPro"/>
</dbReference>
<feature type="region of interest" description="Disordered" evidence="2">
    <location>
        <begin position="1447"/>
        <end position="1490"/>
    </location>
</feature>
<evidence type="ECO:0000256" key="2">
    <source>
        <dbReference type="SAM" id="MobiDB-lite"/>
    </source>
</evidence>
<evidence type="ECO:0000256" key="1">
    <source>
        <dbReference type="PROSITE-ProRule" id="PRU00239"/>
    </source>
</evidence>
<accession>A0A0F7VDN1</accession>